<dbReference type="HAMAP" id="MF_00735">
    <property type="entry name" value="Methyltr_PrmA"/>
    <property type="match status" value="1"/>
</dbReference>
<reference evidence="9" key="2">
    <citation type="submission" date="2016-11" db="EMBL/GenBank/DDBJ databases">
        <authorList>
            <person name="Varghese N."/>
            <person name="Submissions S."/>
        </authorList>
    </citation>
    <scope>NUCLEOTIDE SEQUENCE [LARGE SCALE GENOMIC DNA]</scope>
    <source>
        <strain evidence="9">DSM 19859</strain>
    </source>
</reference>
<dbReference type="EMBL" id="FQXT01000005">
    <property type="protein sequence ID" value="SHI20363.1"/>
    <property type="molecule type" value="Genomic_DNA"/>
</dbReference>
<evidence type="ECO:0000313" key="7">
    <source>
        <dbReference type="EMBL" id="RXG28189.1"/>
    </source>
</evidence>
<dbReference type="Proteomes" id="UP000290037">
    <property type="component" value="Unassembled WGS sequence"/>
</dbReference>
<dbReference type="GO" id="GO:0005737">
    <property type="term" value="C:cytoplasm"/>
    <property type="evidence" value="ECO:0007669"/>
    <property type="project" value="UniProtKB-SubCell"/>
</dbReference>
<organism evidence="8 9">
    <name type="scientific">Leeuwenhoekiella palythoae</name>
    <dbReference type="NCBI Taxonomy" id="573501"/>
    <lineage>
        <taxon>Bacteria</taxon>
        <taxon>Pseudomonadati</taxon>
        <taxon>Bacteroidota</taxon>
        <taxon>Flavobacteriia</taxon>
        <taxon>Flavobacteriales</taxon>
        <taxon>Flavobacteriaceae</taxon>
        <taxon>Leeuwenhoekiella</taxon>
    </lineage>
</organism>
<protein>
    <recommendedName>
        <fullName evidence="6">Ribosomal protein L11 methyltransferase</fullName>
        <shortName evidence="6">L11 Mtase</shortName>
        <ecNumber evidence="6">2.1.1.-</ecNumber>
    </recommendedName>
</protein>
<keyword evidence="5 6" id="KW-0949">S-adenosyl-L-methionine</keyword>
<dbReference type="RefSeq" id="WP_072983976.1">
    <property type="nucleotide sequence ID" value="NZ_FQXT01000005.1"/>
</dbReference>
<feature type="binding site" evidence="6">
    <location>
        <position position="214"/>
    </location>
    <ligand>
        <name>S-adenosyl-L-methionine</name>
        <dbReference type="ChEBI" id="CHEBI:59789"/>
    </ligand>
</feature>
<evidence type="ECO:0000313" key="10">
    <source>
        <dbReference type="Proteomes" id="UP000290037"/>
    </source>
</evidence>
<evidence type="ECO:0000313" key="9">
    <source>
        <dbReference type="Proteomes" id="UP000184240"/>
    </source>
</evidence>
<comment type="similarity">
    <text evidence="1 6">Belongs to the methyltransferase superfamily. PrmA family.</text>
</comment>
<keyword evidence="4 6" id="KW-0808">Transferase</keyword>
<accession>A0A1M5Z8Y5</accession>
<dbReference type="Gene3D" id="3.40.50.150">
    <property type="entry name" value="Vaccinia Virus protein VP39"/>
    <property type="match status" value="1"/>
</dbReference>
<dbReference type="InterPro" id="IPR004498">
    <property type="entry name" value="Ribosomal_PrmA_MeTrfase"/>
</dbReference>
<dbReference type="PANTHER" id="PTHR43648">
    <property type="entry name" value="ELECTRON TRANSFER FLAVOPROTEIN BETA SUBUNIT LYSINE METHYLTRANSFERASE"/>
    <property type="match status" value="1"/>
</dbReference>
<reference evidence="7 10" key="3">
    <citation type="submission" date="2018-07" db="EMBL/GenBank/DDBJ databases">
        <title>Leeuwenhoekiella genomics.</title>
        <authorList>
            <person name="Tahon G."/>
            <person name="Willems A."/>
        </authorList>
    </citation>
    <scope>NUCLEOTIDE SEQUENCE [LARGE SCALE GENOMIC DNA]</scope>
    <source>
        <strain evidence="7 10">LMG 24856</strain>
    </source>
</reference>
<dbReference type="Pfam" id="PF06325">
    <property type="entry name" value="PrmA"/>
    <property type="match status" value="1"/>
</dbReference>
<feature type="binding site" evidence="6">
    <location>
        <position position="150"/>
    </location>
    <ligand>
        <name>S-adenosyl-L-methionine</name>
        <dbReference type="ChEBI" id="CHEBI:59789"/>
    </ligand>
</feature>
<dbReference type="OrthoDB" id="9785995at2"/>
<dbReference type="GO" id="GO:0008276">
    <property type="term" value="F:protein methyltransferase activity"/>
    <property type="evidence" value="ECO:0007669"/>
    <property type="project" value="UniProtKB-UniRule"/>
</dbReference>
<keyword evidence="8" id="KW-0687">Ribonucleoprotein</keyword>
<reference evidence="8" key="1">
    <citation type="submission" date="2016-11" db="EMBL/GenBank/DDBJ databases">
        <authorList>
            <person name="Jaros S."/>
            <person name="Januszkiewicz K."/>
            <person name="Wedrychowicz H."/>
        </authorList>
    </citation>
    <scope>NUCLEOTIDE SEQUENCE [LARGE SCALE GENOMIC DNA]</scope>
    <source>
        <strain evidence="8">DSM 19859</strain>
    </source>
</reference>
<keyword evidence="2 6" id="KW-0963">Cytoplasm</keyword>
<keyword evidence="10" id="KW-1185">Reference proteome</keyword>
<dbReference type="Proteomes" id="UP000184240">
    <property type="component" value="Unassembled WGS sequence"/>
</dbReference>
<dbReference type="GO" id="GO:0005840">
    <property type="term" value="C:ribosome"/>
    <property type="evidence" value="ECO:0007669"/>
    <property type="project" value="UniProtKB-KW"/>
</dbReference>
<sequence length="278" mass="31486">MAEVYAEYEFKVNPVNPGAEILIAELSQLDFESFDETDEGVKAYILASLDKENLLDEVFILNNPEFEITYSINTIEPVNWNEEWEKNFEPIEVDGICSVRAPFHPKPDMEYDIVIEPKMSFGTGHHETTHLMIKHLIKIDVKGKSTLDMGCGTGILAIFAALKGAKPVDAIDIDPWCFENTVENKSRNDVDFIKAYEGDATMLGDTHYDLIIANINRNILLQDIPTYAKCLNHEGILLLSGFYTQDIPAITNVCNQHGLNFIMNFEKNNWVACKFVKN</sequence>
<evidence type="ECO:0000256" key="4">
    <source>
        <dbReference type="ARBA" id="ARBA00022679"/>
    </source>
</evidence>
<evidence type="ECO:0000256" key="2">
    <source>
        <dbReference type="ARBA" id="ARBA00022490"/>
    </source>
</evidence>
<dbReference type="NCBIfam" id="NF001785">
    <property type="entry name" value="PRK00517.2-2"/>
    <property type="match status" value="1"/>
</dbReference>
<dbReference type="InterPro" id="IPR050078">
    <property type="entry name" value="Ribosomal_L11_MeTrfase_PrmA"/>
</dbReference>
<dbReference type="InterPro" id="IPR029063">
    <property type="entry name" value="SAM-dependent_MTases_sf"/>
</dbReference>
<dbReference type="CDD" id="cd02440">
    <property type="entry name" value="AdoMet_MTases"/>
    <property type="match status" value="1"/>
</dbReference>
<dbReference type="PANTHER" id="PTHR43648:SF1">
    <property type="entry name" value="ELECTRON TRANSFER FLAVOPROTEIN BETA SUBUNIT LYSINE METHYLTRANSFERASE"/>
    <property type="match status" value="1"/>
</dbReference>
<name>A0A1M5Z8Y5_9FLAO</name>
<feature type="binding site" evidence="6">
    <location>
        <position position="172"/>
    </location>
    <ligand>
        <name>S-adenosyl-L-methionine</name>
        <dbReference type="ChEBI" id="CHEBI:59789"/>
    </ligand>
</feature>
<comment type="catalytic activity">
    <reaction evidence="6">
        <text>L-lysyl-[protein] + 3 S-adenosyl-L-methionine = N(6),N(6),N(6)-trimethyl-L-lysyl-[protein] + 3 S-adenosyl-L-homocysteine + 3 H(+)</text>
        <dbReference type="Rhea" id="RHEA:54192"/>
        <dbReference type="Rhea" id="RHEA-COMP:9752"/>
        <dbReference type="Rhea" id="RHEA-COMP:13826"/>
        <dbReference type="ChEBI" id="CHEBI:15378"/>
        <dbReference type="ChEBI" id="CHEBI:29969"/>
        <dbReference type="ChEBI" id="CHEBI:57856"/>
        <dbReference type="ChEBI" id="CHEBI:59789"/>
        <dbReference type="ChEBI" id="CHEBI:61961"/>
    </reaction>
</comment>
<comment type="function">
    <text evidence="6">Methylates ribosomal protein L11.</text>
</comment>
<comment type="subcellular location">
    <subcellularLocation>
        <location evidence="6">Cytoplasm</location>
    </subcellularLocation>
</comment>
<proteinExistence type="inferred from homology"/>
<dbReference type="AlphaFoldDB" id="A0A1M5Z8Y5"/>
<evidence type="ECO:0000256" key="5">
    <source>
        <dbReference type="ARBA" id="ARBA00022691"/>
    </source>
</evidence>
<dbReference type="EC" id="2.1.1.-" evidence="6"/>
<evidence type="ECO:0000313" key="8">
    <source>
        <dbReference type="EMBL" id="SHI20363.1"/>
    </source>
</evidence>
<evidence type="ECO:0000256" key="6">
    <source>
        <dbReference type="HAMAP-Rule" id="MF_00735"/>
    </source>
</evidence>
<dbReference type="EMBL" id="QOVN01000005">
    <property type="protein sequence ID" value="RXG28189.1"/>
    <property type="molecule type" value="Genomic_DNA"/>
</dbReference>
<dbReference type="STRING" id="573501.SAMN04487999_2746"/>
<feature type="binding site" evidence="6">
    <location>
        <position position="129"/>
    </location>
    <ligand>
        <name>S-adenosyl-L-methionine</name>
        <dbReference type="ChEBI" id="CHEBI:59789"/>
    </ligand>
</feature>
<dbReference type="SUPFAM" id="SSF53335">
    <property type="entry name" value="S-adenosyl-L-methionine-dependent methyltransferases"/>
    <property type="match status" value="1"/>
</dbReference>
<evidence type="ECO:0000256" key="3">
    <source>
        <dbReference type="ARBA" id="ARBA00022603"/>
    </source>
</evidence>
<dbReference type="GO" id="GO:0032259">
    <property type="term" value="P:methylation"/>
    <property type="evidence" value="ECO:0007669"/>
    <property type="project" value="UniProtKB-KW"/>
</dbReference>
<keyword evidence="3 6" id="KW-0489">Methyltransferase</keyword>
<evidence type="ECO:0000256" key="1">
    <source>
        <dbReference type="ARBA" id="ARBA00009741"/>
    </source>
</evidence>
<keyword evidence="8" id="KW-0689">Ribosomal protein</keyword>
<gene>
    <name evidence="6" type="primary">prmA</name>
    <name evidence="7" type="ORF">DSM01_2699</name>
    <name evidence="8" type="ORF">SAMN04487999_2746</name>
</gene>